<evidence type="ECO:0000313" key="4">
    <source>
        <dbReference type="WBParaSite" id="ECPE_0000000201-mRNA-1"/>
    </source>
</evidence>
<protein>
    <submittedName>
        <fullName evidence="4">Mediator of RNA polymerase II transcription subunit 7</fullName>
    </submittedName>
</protein>
<gene>
    <name evidence="2" type="ORF">ECPE_LOCUS3</name>
</gene>
<name>A0A182ZZ68_9TREM</name>
<dbReference type="EMBL" id="UZAN01000004">
    <property type="protein sequence ID" value="VDP13596.1"/>
    <property type="molecule type" value="Genomic_DNA"/>
</dbReference>
<dbReference type="OrthoDB" id="272202at2759"/>
<keyword evidence="3" id="KW-1185">Reference proteome</keyword>
<evidence type="ECO:0000313" key="2">
    <source>
        <dbReference type="EMBL" id="VDP13596.1"/>
    </source>
</evidence>
<reference evidence="4" key="1">
    <citation type="submission" date="2016-06" db="UniProtKB">
        <authorList>
            <consortium name="WormBaseParasite"/>
        </authorList>
    </citation>
    <scope>IDENTIFICATION</scope>
</reference>
<evidence type="ECO:0000313" key="3">
    <source>
        <dbReference type="Proteomes" id="UP000272942"/>
    </source>
</evidence>
<feature type="region of interest" description="Disordered" evidence="1">
    <location>
        <begin position="1"/>
        <end position="52"/>
    </location>
</feature>
<feature type="compositionally biased region" description="Basic and acidic residues" evidence="1">
    <location>
        <begin position="1"/>
        <end position="11"/>
    </location>
</feature>
<evidence type="ECO:0000256" key="1">
    <source>
        <dbReference type="SAM" id="MobiDB-lite"/>
    </source>
</evidence>
<dbReference type="Proteomes" id="UP000272942">
    <property type="component" value="Unassembled WGS sequence"/>
</dbReference>
<proteinExistence type="predicted"/>
<dbReference type="WBParaSite" id="ECPE_0000000201-mRNA-1">
    <property type="protein sequence ID" value="ECPE_0000000201-mRNA-1"/>
    <property type="gene ID" value="ECPE_0000000201"/>
</dbReference>
<accession>A0A182ZZ68</accession>
<dbReference type="AlphaFoldDB" id="A0A182ZZ68"/>
<reference evidence="2 3" key="2">
    <citation type="submission" date="2018-11" db="EMBL/GenBank/DDBJ databases">
        <authorList>
            <consortium name="Pathogen Informatics"/>
        </authorList>
    </citation>
    <scope>NUCLEOTIDE SEQUENCE [LARGE SCALE GENOMIC DNA]</scope>
    <source>
        <strain evidence="2 3">Egypt</strain>
    </source>
</reference>
<organism evidence="4">
    <name type="scientific">Echinostoma caproni</name>
    <dbReference type="NCBI Taxonomy" id="27848"/>
    <lineage>
        <taxon>Eukaryota</taxon>
        <taxon>Metazoa</taxon>
        <taxon>Spiralia</taxon>
        <taxon>Lophotrochozoa</taxon>
        <taxon>Platyhelminthes</taxon>
        <taxon>Trematoda</taxon>
        <taxon>Digenea</taxon>
        <taxon>Plagiorchiida</taxon>
        <taxon>Echinostomata</taxon>
        <taxon>Echinostomatoidea</taxon>
        <taxon>Echinostomatidae</taxon>
        <taxon>Echinostoma</taxon>
    </lineage>
</organism>
<dbReference type="CDD" id="cd22963">
    <property type="entry name" value="DD_CrRSP4-like"/>
    <property type="match status" value="1"/>
</dbReference>
<sequence length="138" mass="14953">MTSAEENRKPFADLGPELPPEEDFLRSKALLQSMHGGGPGMHDTGRESDPTTGTLYEHMVSLLKLILETQPTHALDQFEELSRQVKKERGGGAGGSGAGAGLVEADIEAMAPTAKPETLDYMHAKVERTLLHVSFINR</sequence>